<protein>
    <recommendedName>
        <fullName evidence="2">Flagellar protein FlgN</fullName>
    </recommendedName>
</protein>
<dbReference type="STRING" id="266779.Meso_0268"/>
<name>Q11LQ3_CHESB</name>
<evidence type="ECO:0008006" key="2">
    <source>
        <dbReference type="Google" id="ProtNLM"/>
    </source>
</evidence>
<sequence length="132" mass="14500">MYDLIPQTALASGNSPDQRSAGLLSLITRIEESIEAETVALRANPRFDIKASNARKSRYLHELSMVVRTIREGDLGADHREALVRLRTKLTQNEAALRAHLSAVGEVATLLQDAIRQAQADGTYSVREFGGK</sequence>
<dbReference type="HOGENOM" id="CLU_144083_0_0_5"/>
<dbReference type="EMBL" id="CP000390">
    <property type="protein sequence ID" value="ABG61672.1"/>
    <property type="molecule type" value="Genomic_DNA"/>
</dbReference>
<dbReference type="eggNOG" id="ENOG5033ETF">
    <property type="taxonomic scope" value="Bacteria"/>
</dbReference>
<accession>Q11LQ3</accession>
<organism evidence="1">
    <name type="scientific">Chelativorans sp. (strain BNC1)</name>
    <dbReference type="NCBI Taxonomy" id="266779"/>
    <lineage>
        <taxon>Bacteria</taxon>
        <taxon>Pseudomonadati</taxon>
        <taxon>Pseudomonadota</taxon>
        <taxon>Alphaproteobacteria</taxon>
        <taxon>Hyphomicrobiales</taxon>
        <taxon>Phyllobacteriaceae</taxon>
        <taxon>Chelativorans</taxon>
    </lineage>
</organism>
<dbReference type="AlphaFoldDB" id="Q11LQ3"/>
<gene>
    <name evidence="1" type="ordered locus">Meso_0268</name>
</gene>
<proteinExistence type="predicted"/>
<dbReference type="KEGG" id="mes:Meso_0268"/>
<reference evidence="1" key="1">
    <citation type="submission" date="2006-06" db="EMBL/GenBank/DDBJ databases">
        <title>Complete sequence of chromosome of Chelativorans sp. BNC1.</title>
        <authorList>
            <consortium name="US DOE Joint Genome Institute"/>
            <person name="Copeland A."/>
            <person name="Lucas S."/>
            <person name="Lapidus A."/>
            <person name="Barry K."/>
            <person name="Detter J.C."/>
            <person name="Glavina del Rio T."/>
            <person name="Hammon N."/>
            <person name="Israni S."/>
            <person name="Dalin E."/>
            <person name="Tice H."/>
            <person name="Pitluck S."/>
            <person name="Chertkov O."/>
            <person name="Brettin T."/>
            <person name="Bruce D."/>
            <person name="Han C."/>
            <person name="Tapia R."/>
            <person name="Gilna P."/>
            <person name="Schmutz J."/>
            <person name="Larimer F."/>
            <person name="Land M."/>
            <person name="Hauser L."/>
            <person name="Kyrpides N."/>
            <person name="Mikhailova N."/>
            <person name="Richardson P."/>
        </authorList>
    </citation>
    <scope>NUCLEOTIDE SEQUENCE</scope>
    <source>
        <strain evidence="1">BNC1</strain>
    </source>
</reference>
<evidence type="ECO:0000313" key="1">
    <source>
        <dbReference type="EMBL" id="ABG61672.1"/>
    </source>
</evidence>